<feature type="transmembrane region" description="Helical" evidence="1">
    <location>
        <begin position="1354"/>
        <end position="1373"/>
    </location>
</feature>
<reference evidence="3" key="1">
    <citation type="submission" date="2020-05" db="EMBL/GenBank/DDBJ databases">
        <authorList>
            <person name="Chiriac C."/>
            <person name="Salcher M."/>
            <person name="Ghai R."/>
            <person name="Kavagutti S V."/>
        </authorList>
    </citation>
    <scope>NUCLEOTIDE SEQUENCE</scope>
</reference>
<feature type="transmembrane region" description="Helical" evidence="1">
    <location>
        <begin position="1314"/>
        <end position="1347"/>
    </location>
</feature>
<dbReference type="InterPro" id="IPR021798">
    <property type="entry name" value="AftD_N"/>
</dbReference>
<feature type="transmembrane region" description="Helical" evidence="1">
    <location>
        <begin position="375"/>
        <end position="395"/>
    </location>
</feature>
<feature type="transmembrane region" description="Helical" evidence="1">
    <location>
        <begin position="329"/>
        <end position="348"/>
    </location>
</feature>
<evidence type="ECO:0000256" key="1">
    <source>
        <dbReference type="SAM" id="Phobius"/>
    </source>
</evidence>
<sequence length="1417" mass="149087">MSASPSVFLNRVQRSRDRLQVLVLVLLAYVPALTSAPGKLPADTKLYLYLNPARLTGDAPYSWDSRQFAGWVPHQTLSYLWPSGPWYSLCNAVGVPDWVAHRLWIGTLLFAAGLGVRWAAKLLGIPATGALIAAMFYQLSPYVLPYISRTSAMLLPWAGLGWLIGLTIRAATRSKWRDVGLFGLVMATVAAPNATAIVMIAPGPVLWLLHAAWGRMITWRRAATVAAKLGAISVAMSAWWIAMLSVQGRYGADVLGYSETLQAVSFTSSSAEVLRGMGYWLFYIRDPVGFATTASFRYMSSGRLIAISFIVLAVSLLGLVVARWSSRRYAALLVFVGVVLAVGVHPIGNSSPLMSPLANNSRSALSLAMRSSTRALPLSTLGLALGAGALVASIARSRMRLRRLAPWLVGALALVNLPALFDGGLVDPALTHDEHPPAAWTQAAAVLDATAADHRVLQIPGNEFGAFRWGYTVDPPLPGLTTKAFISRDLLPLGSPAAMDTIYALDDRFQEGTAEIASVAPIARLFGVDTIWLPNDVAFERFRSPRPETISEMFSVAGPTAGLGPLVTYGSPQVNTPVLPMVDEQSISNHTIGTPLAPVALVQVSNPQPIIRAKTGTVMVAGSGDGLVDAAAAGLITGNELIRYSADMDPTATADGNDAATAAERVIITDSNRDRAHQWRGSQDVTGFTEDGTPDGGVLRFDSADQRLPLFASSTTADMTIAEQRGAVHAAASAYGEPFAYRPEDRAAHAVDGDPTTAWIVADHGEPTGEFLRLTSSTPMTTLTLVQPQDLRNRWITAITVTDASGSFDVDLTAASRGTSGQQLRLRSPSTTVTITIAATAHAALFPGEGLDGVGFAEVSAGLGRTDEIVRVPSAGVGAAQRLDIVLTRLRTRPTNRYRSDPEPSLARSFTLQEPRTADVSMSARIDQRADDATIADLFGWAGTTSTRRLTGVPAMGGWAATDANTGTAWVSPFGQAIGSELDIPLDSARTTTSLVLRQPVSDQLATITEIEISGSGSGSQTVAVPTPDADGISTVEFAGVAGAQLHIRITATNDAFTIDRRYGQPVRLPVGIAEVSAPGIVASTLQVQLDTGCRSDMLTIDGVGVPARITGETAELFTDHDATVSLCDPSTVSLGDGEHLVRSAAGLLTGIDINRVVLTSAAASAPGTPTSPAAAAPTVTITQTDRTSRSLSVASCTNGCWLVFGEGFNPGWAAALDGVSLGAQQPVDGGFNGWWLPPATGTRAVELTWQGQGTVNMGLLLAALALLVCLGLVVYDRSRTDAPILSQPAFAALWGKPTLPALRSWRSLGGPPAAPVAIATIAGALVIAPAWGLICGLVAFVCCVVLRRVQLMGLVAIGIVATIGLVMVYRVVTTHPFANAGWPMVFDDLHRPGMAVVVLLVAGLSTARHSADAESR</sequence>
<dbReference type="EMBL" id="CAFBLP010000015">
    <property type="protein sequence ID" value="CAB4871260.1"/>
    <property type="molecule type" value="Genomic_DNA"/>
</dbReference>
<gene>
    <name evidence="3" type="ORF">UFOPK3376_00841</name>
</gene>
<feature type="transmembrane region" description="Helical" evidence="1">
    <location>
        <begin position="222"/>
        <end position="242"/>
    </location>
</feature>
<feature type="transmembrane region" description="Helical" evidence="1">
    <location>
        <begin position="179"/>
        <end position="202"/>
    </location>
</feature>
<feature type="transmembrane region" description="Helical" evidence="1">
    <location>
        <begin position="1393"/>
        <end position="1412"/>
    </location>
</feature>
<name>A0A6J7DPL3_9ZZZZ</name>
<feature type="domain" description="Alpha-(1-&gt;3)-arabinofuranosyltransferase N-terminal GT-C" evidence="2">
    <location>
        <begin position="30"/>
        <end position="680"/>
    </location>
</feature>
<dbReference type="Pfam" id="PF11847">
    <property type="entry name" value="GT-C_AftD"/>
    <property type="match status" value="1"/>
</dbReference>
<keyword evidence="1" id="KW-0812">Transmembrane</keyword>
<keyword evidence="1" id="KW-0472">Membrane</keyword>
<feature type="transmembrane region" description="Helical" evidence="1">
    <location>
        <begin position="1258"/>
        <end position="1276"/>
    </location>
</feature>
<feature type="transmembrane region" description="Helical" evidence="1">
    <location>
        <begin position="127"/>
        <end position="148"/>
    </location>
</feature>
<dbReference type="GO" id="GO:0016740">
    <property type="term" value="F:transferase activity"/>
    <property type="evidence" value="ECO:0007669"/>
    <property type="project" value="InterPro"/>
</dbReference>
<feature type="transmembrane region" description="Helical" evidence="1">
    <location>
        <begin position="154"/>
        <end position="172"/>
    </location>
</feature>
<evidence type="ECO:0000313" key="3">
    <source>
        <dbReference type="EMBL" id="CAB4871260.1"/>
    </source>
</evidence>
<proteinExistence type="predicted"/>
<organism evidence="3">
    <name type="scientific">freshwater metagenome</name>
    <dbReference type="NCBI Taxonomy" id="449393"/>
    <lineage>
        <taxon>unclassified sequences</taxon>
        <taxon>metagenomes</taxon>
        <taxon>ecological metagenomes</taxon>
    </lineage>
</organism>
<protein>
    <submittedName>
        <fullName evidence="3">Unannotated protein</fullName>
    </submittedName>
</protein>
<keyword evidence="1" id="KW-1133">Transmembrane helix</keyword>
<evidence type="ECO:0000259" key="2">
    <source>
        <dbReference type="Pfam" id="PF11847"/>
    </source>
</evidence>
<feature type="transmembrane region" description="Helical" evidence="1">
    <location>
        <begin position="304"/>
        <end position="322"/>
    </location>
</feature>
<accession>A0A6J7DPL3</accession>